<reference evidence="2" key="1">
    <citation type="submission" date="2019-08" db="EMBL/GenBank/DDBJ databases">
        <authorList>
            <person name="Kucharzyk K."/>
            <person name="Murdoch R.W."/>
            <person name="Higgins S."/>
            <person name="Loffler F."/>
        </authorList>
    </citation>
    <scope>NUCLEOTIDE SEQUENCE</scope>
</reference>
<protein>
    <recommendedName>
        <fullName evidence="1">Secretion system C-terminal sorting domain-containing protein</fullName>
    </recommendedName>
</protein>
<accession>A0A644UF78</accession>
<dbReference type="EMBL" id="VSSQ01000107">
    <property type="protein sequence ID" value="MPL77492.1"/>
    <property type="molecule type" value="Genomic_DNA"/>
</dbReference>
<dbReference type="NCBIfam" id="TIGR04183">
    <property type="entry name" value="Por_Secre_tail"/>
    <property type="match status" value="1"/>
</dbReference>
<gene>
    <name evidence="2" type="ORF">SDC9_23348</name>
</gene>
<proteinExistence type="predicted"/>
<dbReference type="AlphaFoldDB" id="A0A644UF78"/>
<evidence type="ECO:0000313" key="2">
    <source>
        <dbReference type="EMBL" id="MPL77492.1"/>
    </source>
</evidence>
<organism evidence="2">
    <name type="scientific">bioreactor metagenome</name>
    <dbReference type="NCBI Taxonomy" id="1076179"/>
    <lineage>
        <taxon>unclassified sequences</taxon>
        <taxon>metagenomes</taxon>
        <taxon>ecological metagenomes</taxon>
    </lineage>
</organism>
<sequence>MKKITLFILTLGLTMGAMAQVKDGSTLTPLKVNTTINQAKDYTLYPNSFNNFALTVDSAMLYFSNAQQIWTGVSGTNSYGDIAYAQVYNNGWNLPVKGIAAIMGQYNLTANGTDVTAAIHSATATTVGAEISNVSFNTNTISSLGDAGLALASFTLPAIQNLSNFAVVINVPEFQLNATEDTIISDFLFVATTPIGKASGAKSFSYSYADETMTTRNWIAISDPNNWDADLDMMIFPLINGAGLNNVDVNTLSYVYPNPAKDQVTLASSFNMEKVEIFNMLGQKVYENTLNGNATTVNVADFNNGTYIVKIFTEAGLATKKIVVE</sequence>
<evidence type="ECO:0000259" key="1">
    <source>
        <dbReference type="Pfam" id="PF18962"/>
    </source>
</evidence>
<name>A0A644UF78_9ZZZZ</name>
<dbReference type="InterPro" id="IPR026444">
    <property type="entry name" value="Secre_tail"/>
</dbReference>
<dbReference type="Pfam" id="PF18962">
    <property type="entry name" value="Por_Secre_tail"/>
    <property type="match status" value="1"/>
</dbReference>
<feature type="domain" description="Secretion system C-terminal sorting" evidence="1">
    <location>
        <begin position="255"/>
        <end position="324"/>
    </location>
</feature>
<comment type="caution">
    <text evidence="2">The sequence shown here is derived from an EMBL/GenBank/DDBJ whole genome shotgun (WGS) entry which is preliminary data.</text>
</comment>